<feature type="transmembrane region" description="Helical" evidence="2">
    <location>
        <begin position="43"/>
        <end position="63"/>
    </location>
</feature>
<feature type="domain" description="HTH psq-type" evidence="3">
    <location>
        <begin position="309"/>
        <end position="347"/>
    </location>
</feature>
<dbReference type="AlphaFoldDB" id="A0A1C3N4R9"/>
<organism evidence="4 5">
    <name type="scientific">Micromonospora krabiensis</name>
    <dbReference type="NCBI Taxonomy" id="307121"/>
    <lineage>
        <taxon>Bacteria</taxon>
        <taxon>Bacillati</taxon>
        <taxon>Actinomycetota</taxon>
        <taxon>Actinomycetes</taxon>
        <taxon>Micromonosporales</taxon>
        <taxon>Micromonosporaceae</taxon>
        <taxon>Micromonospora</taxon>
    </lineage>
</organism>
<keyword evidence="2" id="KW-0472">Membrane</keyword>
<keyword evidence="2" id="KW-0812">Transmembrane</keyword>
<evidence type="ECO:0000313" key="5">
    <source>
        <dbReference type="Proteomes" id="UP000199393"/>
    </source>
</evidence>
<feature type="transmembrane region" description="Helical" evidence="2">
    <location>
        <begin position="111"/>
        <end position="127"/>
    </location>
</feature>
<dbReference type="Pfam" id="PF05225">
    <property type="entry name" value="HTH_psq"/>
    <property type="match status" value="1"/>
</dbReference>
<feature type="transmembrane region" description="Helical" evidence="2">
    <location>
        <begin position="18"/>
        <end position="36"/>
    </location>
</feature>
<reference evidence="5" key="1">
    <citation type="submission" date="2016-06" db="EMBL/GenBank/DDBJ databases">
        <authorList>
            <person name="Varghese N."/>
        </authorList>
    </citation>
    <scope>NUCLEOTIDE SEQUENCE [LARGE SCALE GENOMIC DNA]</scope>
    <source>
        <strain evidence="5">DSM 45344</strain>
    </source>
</reference>
<name>A0A1C3N4R9_9ACTN</name>
<keyword evidence="5" id="KW-1185">Reference proteome</keyword>
<gene>
    <name evidence="4" type="ORF">GA0070620_3114</name>
</gene>
<dbReference type="RefSeq" id="WP_091591502.1">
    <property type="nucleotide sequence ID" value="NZ_JBHRWG010000004.1"/>
</dbReference>
<feature type="transmembrane region" description="Helical" evidence="2">
    <location>
        <begin position="69"/>
        <end position="90"/>
    </location>
</feature>
<evidence type="ECO:0000313" key="4">
    <source>
        <dbReference type="EMBL" id="SBV27590.1"/>
    </source>
</evidence>
<dbReference type="OrthoDB" id="3405422at2"/>
<sequence>MTAIDSALTFADQHRTTALIAGGLVVAVLLLLALIARNQRGRSAALTFAASVIALGFSAEGMWEVATGALHLDTWQAALLFAFAEILMLFEADRARQKIAEKRDPRRHIRAVWVIALVAGLAAASHADNLSGQVIRLFMPLAVAWQWSSRIKDDLPEVARQESSWIWTPRRVGVELGLLKPGAADDLSDVFSRRAVDRMVRLARLIDSGSERLVAVREGKLRRLAEGATAQMLDEVRERHQRGASARARILAQPVAHPVAQPPRMPAQVEIPQVARPAAHVAEAPARRGQVVLRSPAEPVVELSADEREEALARAVARVRGGESVRGAAKAEDVPESTLRTRIKTNGHSFEPADR</sequence>
<dbReference type="InterPro" id="IPR007889">
    <property type="entry name" value="HTH_Psq"/>
</dbReference>
<dbReference type="PATRIC" id="fig|307121.4.peg.3180"/>
<dbReference type="GO" id="GO:0003677">
    <property type="term" value="F:DNA binding"/>
    <property type="evidence" value="ECO:0007669"/>
    <property type="project" value="InterPro"/>
</dbReference>
<evidence type="ECO:0000259" key="3">
    <source>
        <dbReference type="Pfam" id="PF05225"/>
    </source>
</evidence>
<feature type="compositionally biased region" description="Polar residues" evidence="1">
    <location>
        <begin position="338"/>
        <end position="348"/>
    </location>
</feature>
<protein>
    <submittedName>
        <fullName evidence="4">Helix-turn-helix, Psq domain</fullName>
    </submittedName>
</protein>
<evidence type="ECO:0000256" key="1">
    <source>
        <dbReference type="SAM" id="MobiDB-lite"/>
    </source>
</evidence>
<evidence type="ECO:0000256" key="2">
    <source>
        <dbReference type="SAM" id="Phobius"/>
    </source>
</evidence>
<accession>A0A1C3N4R9</accession>
<dbReference type="Proteomes" id="UP000199393">
    <property type="component" value="Chromosome I"/>
</dbReference>
<feature type="region of interest" description="Disordered" evidence="1">
    <location>
        <begin position="321"/>
        <end position="355"/>
    </location>
</feature>
<proteinExistence type="predicted"/>
<dbReference type="EMBL" id="LT598496">
    <property type="protein sequence ID" value="SBV27590.1"/>
    <property type="molecule type" value="Genomic_DNA"/>
</dbReference>
<dbReference type="STRING" id="307121.GA0070620_3114"/>
<keyword evidence="2" id="KW-1133">Transmembrane helix</keyword>